<evidence type="ECO:0000313" key="15">
    <source>
        <dbReference type="Proteomes" id="UP000248012"/>
    </source>
</evidence>
<evidence type="ECO:0000256" key="1">
    <source>
        <dbReference type="ARBA" id="ARBA00005051"/>
    </source>
</evidence>
<evidence type="ECO:0000256" key="11">
    <source>
        <dbReference type="ARBA" id="ARBA00029766"/>
    </source>
</evidence>
<reference evidence="14 15" key="1">
    <citation type="submission" date="2018-05" db="EMBL/GenBank/DDBJ databases">
        <title>Oceanovita maritima gen. nov., sp. nov., a marine bacterium in the family Rhodobacteraceae isolated from surface seawater of Lundu port Xiamen, China.</title>
        <authorList>
            <person name="Hetharua B.H."/>
            <person name="Min D."/>
            <person name="Liao H."/>
            <person name="Tian Y."/>
        </authorList>
    </citation>
    <scope>NUCLEOTIDE SEQUENCE [LARGE SCALE GENOMIC DNA]</scope>
    <source>
        <strain evidence="14 15">FSX-11</strain>
    </source>
</reference>
<keyword evidence="15" id="KW-1185">Reference proteome</keyword>
<dbReference type="GO" id="GO:0005524">
    <property type="term" value="F:ATP binding"/>
    <property type="evidence" value="ECO:0007669"/>
    <property type="project" value="UniProtKB-KW"/>
</dbReference>
<dbReference type="GO" id="GO:0046654">
    <property type="term" value="P:tetrahydrofolate biosynthetic process"/>
    <property type="evidence" value="ECO:0007669"/>
    <property type="project" value="UniProtKB-UniPathway"/>
</dbReference>
<evidence type="ECO:0000256" key="6">
    <source>
        <dbReference type="ARBA" id="ARBA00022741"/>
    </source>
</evidence>
<keyword evidence="8" id="KW-0067">ATP-binding</keyword>
<dbReference type="GO" id="GO:0046656">
    <property type="term" value="P:folic acid biosynthetic process"/>
    <property type="evidence" value="ECO:0007669"/>
    <property type="project" value="UniProtKB-KW"/>
</dbReference>
<dbReference type="NCBIfam" id="TIGR01498">
    <property type="entry name" value="folK"/>
    <property type="match status" value="1"/>
</dbReference>
<comment type="similarity">
    <text evidence="2">Belongs to the HPPK family.</text>
</comment>
<dbReference type="Gene3D" id="3.30.70.560">
    <property type="entry name" value="7,8-Dihydro-6-hydroxymethylpterin-pyrophosphokinase HPPK"/>
    <property type="match status" value="1"/>
</dbReference>
<evidence type="ECO:0000256" key="7">
    <source>
        <dbReference type="ARBA" id="ARBA00022777"/>
    </source>
</evidence>
<gene>
    <name evidence="14" type="primary">folK</name>
    <name evidence="14" type="ORF">DI396_02850</name>
</gene>
<dbReference type="AlphaFoldDB" id="A0A2V4MU32"/>
<evidence type="ECO:0000256" key="8">
    <source>
        <dbReference type="ARBA" id="ARBA00022840"/>
    </source>
</evidence>
<keyword evidence="6" id="KW-0547">Nucleotide-binding</keyword>
<comment type="caution">
    <text evidence="14">The sequence shown here is derived from an EMBL/GenBank/DDBJ whole genome shotgun (WGS) entry which is preliminary data.</text>
</comment>
<keyword evidence="9" id="KW-0289">Folate biosynthesis</keyword>
<evidence type="ECO:0000313" key="14">
    <source>
        <dbReference type="EMBL" id="PYC49019.1"/>
    </source>
</evidence>
<dbReference type="Pfam" id="PF01288">
    <property type="entry name" value="HPPK"/>
    <property type="match status" value="1"/>
</dbReference>
<evidence type="ECO:0000256" key="3">
    <source>
        <dbReference type="ARBA" id="ARBA00013253"/>
    </source>
</evidence>
<dbReference type="RefSeq" id="WP_110794596.1">
    <property type="nucleotide sequence ID" value="NZ_KZ826481.1"/>
</dbReference>
<keyword evidence="7 14" id="KW-0418">Kinase</keyword>
<protein>
    <recommendedName>
        <fullName evidence="4">2-amino-4-hydroxy-6-hydroxymethyldihydropteridine pyrophosphokinase</fullName>
        <ecNumber evidence="3">2.7.6.3</ecNumber>
    </recommendedName>
    <alternativeName>
        <fullName evidence="11">6-hydroxymethyl-7,8-dihydropterin pyrophosphokinase</fullName>
    </alternativeName>
    <alternativeName>
        <fullName evidence="12">7,8-dihydro-6-hydroxymethylpterin-pyrophosphokinase</fullName>
    </alternativeName>
</protein>
<evidence type="ECO:0000256" key="4">
    <source>
        <dbReference type="ARBA" id="ARBA00016218"/>
    </source>
</evidence>
<keyword evidence="5" id="KW-0808">Transferase</keyword>
<dbReference type="SUPFAM" id="SSF55083">
    <property type="entry name" value="6-hydroxymethyl-7,8-dihydropterin pyrophosphokinase, HPPK"/>
    <property type="match status" value="1"/>
</dbReference>
<dbReference type="GO" id="GO:0016301">
    <property type="term" value="F:kinase activity"/>
    <property type="evidence" value="ECO:0007669"/>
    <property type="project" value="UniProtKB-KW"/>
</dbReference>
<comment type="function">
    <text evidence="10">Catalyzes the transfer of pyrophosphate from adenosine triphosphate (ATP) to 6-hydroxymethyl-7,8-dihydropterin, an enzymatic step in folate biosynthesis pathway.</text>
</comment>
<dbReference type="EC" id="2.7.6.3" evidence="3"/>
<organism evidence="14 15">
    <name type="scientific">Litorivita pollutaquae</name>
    <dbReference type="NCBI Taxonomy" id="2200892"/>
    <lineage>
        <taxon>Bacteria</taxon>
        <taxon>Pseudomonadati</taxon>
        <taxon>Pseudomonadota</taxon>
        <taxon>Alphaproteobacteria</taxon>
        <taxon>Rhodobacterales</taxon>
        <taxon>Paracoccaceae</taxon>
        <taxon>Litorivita</taxon>
    </lineage>
</organism>
<dbReference type="UniPathway" id="UPA00077">
    <property type="reaction ID" value="UER00155"/>
</dbReference>
<dbReference type="InterPro" id="IPR000550">
    <property type="entry name" value="Hppk"/>
</dbReference>
<dbReference type="OrthoDB" id="9808041at2"/>
<dbReference type="Proteomes" id="UP000248012">
    <property type="component" value="Unassembled WGS sequence"/>
</dbReference>
<proteinExistence type="inferred from homology"/>
<dbReference type="InterPro" id="IPR035907">
    <property type="entry name" value="Hppk_sf"/>
</dbReference>
<dbReference type="GO" id="GO:0003848">
    <property type="term" value="F:2-amino-4-hydroxy-6-hydroxymethyldihydropteridine diphosphokinase activity"/>
    <property type="evidence" value="ECO:0007669"/>
    <property type="project" value="UniProtKB-EC"/>
</dbReference>
<comment type="pathway">
    <text evidence="1">Cofactor biosynthesis; tetrahydrofolate biosynthesis; 2-amino-4-hydroxy-6-hydroxymethyl-7,8-dihydropteridine diphosphate from 7,8-dihydroneopterin triphosphate: step 4/4.</text>
</comment>
<dbReference type="PANTHER" id="PTHR43071">
    <property type="entry name" value="2-AMINO-4-HYDROXY-6-HYDROXYMETHYLDIHYDROPTERIDINE PYROPHOSPHOKINASE"/>
    <property type="match status" value="1"/>
</dbReference>
<name>A0A2V4MU32_9RHOB</name>
<evidence type="ECO:0000256" key="9">
    <source>
        <dbReference type="ARBA" id="ARBA00022909"/>
    </source>
</evidence>
<feature type="domain" description="7,8-dihydro-6-hydroxymethylpterin-pyrophosphokinase" evidence="13">
    <location>
        <begin position="6"/>
        <end position="159"/>
    </location>
</feature>
<evidence type="ECO:0000259" key="13">
    <source>
        <dbReference type="Pfam" id="PF01288"/>
    </source>
</evidence>
<evidence type="ECO:0000256" key="5">
    <source>
        <dbReference type="ARBA" id="ARBA00022679"/>
    </source>
</evidence>
<dbReference type="EMBL" id="QFVT01000002">
    <property type="protein sequence ID" value="PYC49019.1"/>
    <property type="molecule type" value="Genomic_DNA"/>
</dbReference>
<dbReference type="CDD" id="cd00483">
    <property type="entry name" value="HPPK"/>
    <property type="match status" value="1"/>
</dbReference>
<sequence length="192" mass="21145">MQEFLVALGGNLPSVVGDPGATLSAALNQLVQNNIEIRAKSPLYDTPCFPAGAGPDYVNAVVLVATRLSAKDLLLVLHDVEAALGRVRRTASKRWSGRTLDLDLLAMGDSIYPNMDEFQAWYELPLEAQMRIAPEQLILPHPRMTERGFVLVPLNEIAPQWRHPVFGKTAAELCAALPEAQRAEVRPAQKQW</sequence>
<evidence type="ECO:0000256" key="2">
    <source>
        <dbReference type="ARBA" id="ARBA00005810"/>
    </source>
</evidence>
<evidence type="ECO:0000256" key="12">
    <source>
        <dbReference type="ARBA" id="ARBA00033413"/>
    </source>
</evidence>
<accession>A0A2V4MU32</accession>
<evidence type="ECO:0000256" key="10">
    <source>
        <dbReference type="ARBA" id="ARBA00029409"/>
    </source>
</evidence>
<dbReference type="PANTHER" id="PTHR43071:SF1">
    <property type="entry name" value="2-AMINO-4-HYDROXY-6-HYDROXYMETHYLDIHYDROPTERIDINE PYROPHOSPHOKINASE"/>
    <property type="match status" value="1"/>
</dbReference>